<evidence type="ECO:0000313" key="11">
    <source>
        <dbReference type="EMBL" id="TZG29571.1"/>
    </source>
</evidence>
<feature type="compositionally biased region" description="Basic and acidic residues" evidence="9">
    <location>
        <begin position="51"/>
        <end position="69"/>
    </location>
</feature>
<evidence type="ECO:0000256" key="3">
    <source>
        <dbReference type="ARBA" id="ARBA00022452"/>
    </source>
</evidence>
<keyword evidence="7 8" id="KW-0998">Cell outer membrane</keyword>
<keyword evidence="12" id="KW-1185">Reference proteome</keyword>
<dbReference type="GO" id="GO:0030246">
    <property type="term" value="F:carbohydrate binding"/>
    <property type="evidence" value="ECO:0007669"/>
    <property type="project" value="InterPro"/>
</dbReference>
<accession>A0A5D9CHH4</accession>
<dbReference type="Pfam" id="PF13620">
    <property type="entry name" value="CarboxypepD_reg"/>
    <property type="match status" value="1"/>
</dbReference>
<evidence type="ECO:0000259" key="10">
    <source>
        <dbReference type="Pfam" id="PF00593"/>
    </source>
</evidence>
<evidence type="ECO:0000256" key="8">
    <source>
        <dbReference type="PROSITE-ProRule" id="PRU01360"/>
    </source>
</evidence>
<dbReference type="InterPro" id="IPR037066">
    <property type="entry name" value="Plug_dom_sf"/>
</dbReference>
<evidence type="ECO:0000256" key="9">
    <source>
        <dbReference type="SAM" id="MobiDB-lite"/>
    </source>
</evidence>
<dbReference type="AlphaFoldDB" id="A0A5D9CHH4"/>
<keyword evidence="2 8" id="KW-0813">Transport</keyword>
<comment type="subcellular location">
    <subcellularLocation>
        <location evidence="1 8">Cell outer membrane</location>
        <topology evidence="1 8">Multi-pass membrane protein</topology>
    </subcellularLocation>
</comment>
<dbReference type="Proteomes" id="UP000322077">
    <property type="component" value="Unassembled WGS sequence"/>
</dbReference>
<dbReference type="PROSITE" id="PS52016">
    <property type="entry name" value="TONB_DEPENDENT_REC_3"/>
    <property type="match status" value="1"/>
</dbReference>
<dbReference type="InterPro" id="IPR000531">
    <property type="entry name" value="Beta-barrel_TonB"/>
</dbReference>
<dbReference type="Gene3D" id="2.40.170.20">
    <property type="entry name" value="TonB-dependent receptor, beta-barrel domain"/>
    <property type="match status" value="1"/>
</dbReference>
<keyword evidence="3 8" id="KW-1134">Transmembrane beta strand</keyword>
<evidence type="ECO:0000256" key="4">
    <source>
        <dbReference type="ARBA" id="ARBA00022692"/>
    </source>
</evidence>
<organism evidence="11 12">
    <name type="scientific">Sphingomonas montanisoli</name>
    <dbReference type="NCBI Taxonomy" id="2606412"/>
    <lineage>
        <taxon>Bacteria</taxon>
        <taxon>Pseudomonadati</taxon>
        <taxon>Pseudomonadota</taxon>
        <taxon>Alphaproteobacteria</taxon>
        <taxon>Sphingomonadales</taxon>
        <taxon>Sphingomonadaceae</taxon>
        <taxon>Sphingomonas</taxon>
    </lineage>
</organism>
<comment type="caution">
    <text evidence="11">The sequence shown here is derived from an EMBL/GenBank/DDBJ whole genome shotgun (WGS) entry which is preliminary data.</text>
</comment>
<dbReference type="InterPro" id="IPR039426">
    <property type="entry name" value="TonB-dep_rcpt-like"/>
</dbReference>
<evidence type="ECO:0000256" key="2">
    <source>
        <dbReference type="ARBA" id="ARBA00022448"/>
    </source>
</evidence>
<dbReference type="InterPro" id="IPR036942">
    <property type="entry name" value="Beta-barrel_TonB_sf"/>
</dbReference>
<dbReference type="GO" id="GO:0009279">
    <property type="term" value="C:cell outer membrane"/>
    <property type="evidence" value="ECO:0007669"/>
    <property type="project" value="UniProtKB-SubCell"/>
</dbReference>
<evidence type="ECO:0000313" key="12">
    <source>
        <dbReference type="Proteomes" id="UP000322077"/>
    </source>
</evidence>
<evidence type="ECO:0000256" key="6">
    <source>
        <dbReference type="ARBA" id="ARBA00023136"/>
    </source>
</evidence>
<dbReference type="EMBL" id="VTOU01000001">
    <property type="protein sequence ID" value="TZG29571.1"/>
    <property type="molecule type" value="Genomic_DNA"/>
</dbReference>
<protein>
    <submittedName>
        <fullName evidence="11">TonB-dependent receptor</fullName>
    </submittedName>
</protein>
<sequence>MPFVDASCRSSISFAVESVPRLFVASHLTGCFGASLAMPQFDRRRVRKKHAPDNRQSERMRAGREGRDSHHWGLSKMNLSRSLILRALLGGGSVLSACAALAPISPAHAQDISSAAISGQVVDPTGAPVGGATITVSADARALSRTVTSGPDGSFSVVQLPVGSYTLKAEKAGVGAVEMTGAMVALGGSSFVVKLAEVDGAPIIVTAAKARELDFSQSATGLVIDVKETFDRVPIARDVAALQLLAPQTTAGDSAFNSLTGGTNVALSGGSVAENIYYVNGMNITNFRTFLGGGLVPFQFYDQVQIKTGGYQAEFGRATGGAVIALTRSGSNDYAGGFNAYWSPSGLRSRARDTYISNNDRDKRQDYEGNLWASGPIIKDRLYFFGFFNPRYRSEFDATQPINGSVTETFAKSKKPFFGGKIDFDVTEDHRLEFTYFNNSNAEEGTIRTRVLSGAVPDLVTPYRVSVGGDNYIGKYTGHITDWLTISALYGRTDADQTSSSTQPYIVDQRSGTAVQIAGHPDATLDSGADRRELYRADVDILAHLLGEHHIRFGVDREDLSSRVSTTYSGGVSYRYLRAGATGALNGLIPANTDYVRVQYLDRAGAFKAQNTAFYLQDNWDVNDRVNLSLGVRNETFENRTASGEVFTKLKNQWAPRLGATYDLFGDKRTKLSGFFGRYYLPVAANTNIRMAGNEYFTRAFNILNGVDPATRLPTLGREVSFQVLSDSAGSDPRTLTSQNLKPQYLDEFMIGVDQRIGERWRVGLNLTHRNLKSVLEDTDLGYTIANFCATQNMPGCNPNAVPASYGSGGYVLLNPGKDAIINVDLTGNGQLTQITIPAAIVDLPKAKRKYWAAEANFDRTWDGTWQLSGSYVWSSLKGNYEGGVKSDNGQDDTGLTQDFDEPGWMDGANGYLPNHRRHTFKLYGAYAVTDQIQLGGFARLQSPRKFGCIGVYDEALGGAGRAATDTSASWYCNGRLVGRGKALESDWLKQIDLSLSYTVKIAGLKSFQLRADVFNVFNWKSKLDLREYGEDDGGNPDPNYGRVTSYQAPRQVRFGVSMDF</sequence>
<dbReference type="InterPro" id="IPR013784">
    <property type="entry name" value="Carb-bd-like_fold"/>
</dbReference>
<proteinExistence type="inferred from homology"/>
<keyword evidence="11" id="KW-0675">Receptor</keyword>
<dbReference type="SUPFAM" id="SSF56935">
    <property type="entry name" value="Porins"/>
    <property type="match status" value="1"/>
</dbReference>
<evidence type="ECO:0000256" key="7">
    <source>
        <dbReference type="ARBA" id="ARBA00023237"/>
    </source>
</evidence>
<keyword evidence="4 8" id="KW-0812">Transmembrane</keyword>
<reference evidence="11 12" key="1">
    <citation type="submission" date="2019-08" db="EMBL/GenBank/DDBJ databases">
        <authorList>
            <person name="Wang G."/>
            <person name="Xu Z."/>
        </authorList>
    </citation>
    <scope>NUCLEOTIDE SEQUENCE [LARGE SCALE GENOMIC DNA]</scope>
    <source>
        <strain evidence="11 12">ZX</strain>
    </source>
</reference>
<dbReference type="Gene3D" id="2.170.130.10">
    <property type="entry name" value="TonB-dependent receptor, plug domain"/>
    <property type="match status" value="1"/>
</dbReference>
<feature type="domain" description="TonB-dependent receptor-like beta-barrel" evidence="10">
    <location>
        <begin position="424"/>
        <end position="1017"/>
    </location>
</feature>
<dbReference type="Pfam" id="PF00593">
    <property type="entry name" value="TonB_dep_Rec_b-barrel"/>
    <property type="match status" value="1"/>
</dbReference>
<comment type="similarity">
    <text evidence="8">Belongs to the TonB-dependent receptor family.</text>
</comment>
<dbReference type="Gene3D" id="2.60.40.1120">
    <property type="entry name" value="Carboxypeptidase-like, regulatory domain"/>
    <property type="match status" value="1"/>
</dbReference>
<evidence type="ECO:0000256" key="1">
    <source>
        <dbReference type="ARBA" id="ARBA00004571"/>
    </source>
</evidence>
<dbReference type="GO" id="GO:0015344">
    <property type="term" value="F:siderophore uptake transmembrane transporter activity"/>
    <property type="evidence" value="ECO:0007669"/>
    <property type="project" value="TreeGrafter"/>
</dbReference>
<feature type="region of interest" description="Disordered" evidence="9">
    <location>
        <begin position="44"/>
        <end position="69"/>
    </location>
</feature>
<dbReference type="GO" id="GO:0044718">
    <property type="term" value="P:siderophore transmembrane transport"/>
    <property type="evidence" value="ECO:0007669"/>
    <property type="project" value="TreeGrafter"/>
</dbReference>
<evidence type="ECO:0000256" key="5">
    <source>
        <dbReference type="ARBA" id="ARBA00023077"/>
    </source>
</evidence>
<keyword evidence="5" id="KW-0798">TonB box</keyword>
<keyword evidence="6 8" id="KW-0472">Membrane</keyword>
<dbReference type="PANTHER" id="PTHR30069">
    <property type="entry name" value="TONB-DEPENDENT OUTER MEMBRANE RECEPTOR"/>
    <property type="match status" value="1"/>
</dbReference>
<dbReference type="SUPFAM" id="SSF49452">
    <property type="entry name" value="Starch-binding domain-like"/>
    <property type="match status" value="1"/>
</dbReference>
<gene>
    <name evidence="11" type="ORF">FYJ91_05475</name>
</gene>
<name>A0A5D9CHH4_9SPHN</name>
<dbReference type="PANTHER" id="PTHR30069:SF46">
    <property type="entry name" value="OAR PROTEIN"/>
    <property type="match status" value="1"/>
</dbReference>